<proteinExistence type="predicted"/>
<gene>
    <name evidence="3" type="ORF">CY34DRAFT_24524</name>
</gene>
<dbReference type="Proteomes" id="UP000054485">
    <property type="component" value="Unassembled WGS sequence"/>
</dbReference>
<dbReference type="HOGENOM" id="CLU_001305_0_1_1"/>
<feature type="domain" description="CHAT" evidence="2">
    <location>
        <begin position="833"/>
        <end position="1115"/>
    </location>
</feature>
<evidence type="ECO:0000313" key="3">
    <source>
        <dbReference type="EMBL" id="KIK41043.1"/>
    </source>
</evidence>
<evidence type="ECO:0000256" key="1">
    <source>
        <dbReference type="SAM" id="MobiDB-lite"/>
    </source>
</evidence>
<dbReference type="InterPro" id="IPR024983">
    <property type="entry name" value="CHAT_dom"/>
</dbReference>
<dbReference type="AlphaFoldDB" id="A0A0D0BC84"/>
<name>A0A0D0BC84_9AGAM</name>
<dbReference type="SUPFAM" id="SSF81901">
    <property type="entry name" value="HCP-like"/>
    <property type="match status" value="1"/>
</dbReference>
<sequence length="1132" mass="126760">MSKPPISGNPASQGINELLQRAHKLYTNVLQGNTSNLDFPIAYRRRALGVIPNLSSDGYSQLLGDLANALVARFQQQGSRADLACAIECHLVELALRPIGHSMRVIALVDLATALVIRFKEDGALNDIHLAIDNFAAALSLCPFEYPARCALIMKYAGALLLRFEFCGDTEDAERAVEQYQTVVDLSSPDERPAPLNKLASALQSRFQHFHELNDLELSIQHSSAALHFLPTHHPDRPQTLCTLAGGVFERFRQKGDVADLETARRYYQAVYNLCSQEHPCHVLALNNLADVLLARFKHQGDSFDLDLAISHYRTACIYSEGQLDQGMHLDHLGNAQLLQFRQSGDMADLHRAIENHSLALELHPLGHHRRPATMAALASCLDARFEQQGELADLKKALNFYDDALALFSKDHPQRPAILNNIASTLEMYFKQYKELNQLNRCIAYYREALELYPTTHVDRPVTLTGLACALLSRFELLGDEFDLDQASLHCTVALDARPVGHPARPISLLTMARVCRSRFLPWDDSKKLDGVFEYLRAAKDACKPRHPLLLDIHAELSILHFLRYLVSQHTMDLKEALGYHELSMAFGSGGVWAAFRASLYWVQSAEMFRHASAVDAYRTALRLLDRCVTVAKAPELQLELTKRHAELMLDAFSAAIRYKQPDLAVEMLEQGRELLWTQVALHRSILDDLRSFGEQGARLADDFEQLDRQLERGCGRQSGRESPHHHRDLQKQRDAVIAQIRRLDGFSYFLMHPSFADIQRAAIDGPVIVVNASHYLCNAIIIFTTGQPSLVRLPKVTLADVARLAALFHDIARYSGDPDPGGDRERRLIDLLAELWDLVVSPVVDRLLPHTPKGSRIWWCPTGKFTSLPLHAAGLYRGIELNLSQLYVSSYAPTLSSLIKSRRIKSSTTPHRPSFTPFLSNFLKGRKSKSSRLFTPALASCTFAAICSNERTEDIDMLRKVLPLTCTMTRITGAHATHEHVIRAIREQPWIHFNSRAEPNFDLPFKSHFPLHDKPLSLLEIAQTLAEVERPPEFAFLSVSHGSSGMEGHETMHFPHALHMAGFQSVVGTMWAVDEEVTRRIASAFYHSVVVESRGAVDCASAAKALNQALKTVEEGTPLEQRIAFVHVGV</sequence>
<dbReference type="Gene3D" id="1.25.40.10">
    <property type="entry name" value="Tetratricopeptide repeat domain"/>
    <property type="match status" value="2"/>
</dbReference>
<reference evidence="3 4" key="1">
    <citation type="submission" date="2014-04" db="EMBL/GenBank/DDBJ databases">
        <authorList>
            <consortium name="DOE Joint Genome Institute"/>
            <person name="Kuo A."/>
            <person name="Ruytinx J."/>
            <person name="Rineau F."/>
            <person name="Colpaert J."/>
            <person name="Kohler A."/>
            <person name="Nagy L.G."/>
            <person name="Floudas D."/>
            <person name="Copeland A."/>
            <person name="Barry K.W."/>
            <person name="Cichocki N."/>
            <person name="Veneault-Fourrey C."/>
            <person name="LaButti K."/>
            <person name="Lindquist E.A."/>
            <person name="Lipzen A."/>
            <person name="Lundell T."/>
            <person name="Morin E."/>
            <person name="Murat C."/>
            <person name="Sun H."/>
            <person name="Tunlid A."/>
            <person name="Henrissat B."/>
            <person name="Grigoriev I.V."/>
            <person name="Hibbett D.S."/>
            <person name="Martin F."/>
            <person name="Nordberg H.P."/>
            <person name="Cantor M.N."/>
            <person name="Hua S.X."/>
        </authorList>
    </citation>
    <scope>NUCLEOTIDE SEQUENCE [LARGE SCALE GENOMIC DNA]</scope>
    <source>
        <strain evidence="3 4">UH-Slu-Lm8-n1</strain>
    </source>
</reference>
<accession>A0A0D0BC84</accession>
<organism evidence="3 4">
    <name type="scientific">Suillus luteus UH-Slu-Lm8-n1</name>
    <dbReference type="NCBI Taxonomy" id="930992"/>
    <lineage>
        <taxon>Eukaryota</taxon>
        <taxon>Fungi</taxon>
        <taxon>Dikarya</taxon>
        <taxon>Basidiomycota</taxon>
        <taxon>Agaricomycotina</taxon>
        <taxon>Agaricomycetes</taxon>
        <taxon>Agaricomycetidae</taxon>
        <taxon>Boletales</taxon>
        <taxon>Suillineae</taxon>
        <taxon>Suillaceae</taxon>
        <taxon>Suillus</taxon>
    </lineage>
</organism>
<protein>
    <recommendedName>
        <fullName evidence="2">CHAT domain-containing protein</fullName>
    </recommendedName>
</protein>
<feature type="compositionally biased region" description="Basic and acidic residues" evidence="1">
    <location>
        <begin position="714"/>
        <end position="724"/>
    </location>
</feature>
<keyword evidence="4" id="KW-1185">Reference proteome</keyword>
<feature type="region of interest" description="Disordered" evidence="1">
    <location>
        <begin position="714"/>
        <end position="734"/>
    </location>
</feature>
<dbReference type="STRING" id="930992.A0A0D0BC84"/>
<dbReference type="Pfam" id="PF12770">
    <property type="entry name" value="CHAT"/>
    <property type="match status" value="1"/>
</dbReference>
<dbReference type="InterPro" id="IPR011990">
    <property type="entry name" value="TPR-like_helical_dom_sf"/>
</dbReference>
<reference evidence="4" key="2">
    <citation type="submission" date="2015-01" db="EMBL/GenBank/DDBJ databases">
        <title>Evolutionary Origins and Diversification of the Mycorrhizal Mutualists.</title>
        <authorList>
            <consortium name="DOE Joint Genome Institute"/>
            <consortium name="Mycorrhizal Genomics Consortium"/>
            <person name="Kohler A."/>
            <person name="Kuo A."/>
            <person name="Nagy L.G."/>
            <person name="Floudas D."/>
            <person name="Copeland A."/>
            <person name="Barry K.W."/>
            <person name="Cichocki N."/>
            <person name="Veneault-Fourrey C."/>
            <person name="LaButti K."/>
            <person name="Lindquist E.A."/>
            <person name="Lipzen A."/>
            <person name="Lundell T."/>
            <person name="Morin E."/>
            <person name="Murat C."/>
            <person name="Riley R."/>
            <person name="Ohm R."/>
            <person name="Sun H."/>
            <person name="Tunlid A."/>
            <person name="Henrissat B."/>
            <person name="Grigoriev I.V."/>
            <person name="Hibbett D.S."/>
            <person name="Martin F."/>
        </authorList>
    </citation>
    <scope>NUCLEOTIDE SEQUENCE [LARGE SCALE GENOMIC DNA]</scope>
    <source>
        <strain evidence="4">UH-Slu-Lm8-n1</strain>
    </source>
</reference>
<evidence type="ECO:0000259" key="2">
    <source>
        <dbReference type="Pfam" id="PF12770"/>
    </source>
</evidence>
<dbReference type="OrthoDB" id="9991317at2759"/>
<dbReference type="InParanoid" id="A0A0D0BC84"/>
<dbReference type="EMBL" id="KN835281">
    <property type="protein sequence ID" value="KIK41043.1"/>
    <property type="molecule type" value="Genomic_DNA"/>
</dbReference>
<evidence type="ECO:0000313" key="4">
    <source>
        <dbReference type="Proteomes" id="UP000054485"/>
    </source>
</evidence>